<evidence type="ECO:0000256" key="5">
    <source>
        <dbReference type="ARBA" id="ARBA00022723"/>
    </source>
</evidence>
<dbReference type="Proteomes" id="UP000092462">
    <property type="component" value="Unassembled WGS sequence"/>
</dbReference>
<dbReference type="EMBL" id="AJVK01002575">
    <property type="status" value="NOT_ANNOTATED_CDS"/>
    <property type="molecule type" value="Genomic_DNA"/>
</dbReference>
<dbReference type="EnsemblMetazoa" id="PPAI001157-RA">
    <property type="protein sequence ID" value="PPAI001157-PA"/>
    <property type="gene ID" value="PPAI001157"/>
</dbReference>
<evidence type="ECO:0000256" key="7">
    <source>
        <dbReference type="RuleBase" id="RU367060"/>
    </source>
</evidence>
<keyword evidence="4 7" id="KW-0879">Wnt signaling pathway</keyword>
<reference evidence="9" key="1">
    <citation type="submission" date="2022-08" db="UniProtKB">
        <authorList>
            <consortium name="EnsemblMetazoa"/>
        </authorList>
    </citation>
    <scope>IDENTIFICATION</scope>
    <source>
        <strain evidence="9">Israel</strain>
    </source>
</reference>
<feature type="compositionally biased region" description="Basic residues" evidence="8">
    <location>
        <begin position="132"/>
        <end position="142"/>
    </location>
</feature>
<dbReference type="GO" id="GO:0005737">
    <property type="term" value="C:cytoplasm"/>
    <property type="evidence" value="ECO:0007669"/>
    <property type="project" value="UniProtKB-SubCell"/>
</dbReference>
<dbReference type="PANTHER" id="PTHR22611">
    <property type="entry name" value="PROTEIN NAKED CUTICLE"/>
    <property type="match status" value="1"/>
</dbReference>
<comment type="subcellular location">
    <subcellularLocation>
        <location evidence="7">Cell membrane</location>
    </subcellularLocation>
    <subcellularLocation>
        <location evidence="7">Cytoplasm</location>
    </subcellularLocation>
</comment>
<comment type="similarity">
    <text evidence="1 7">Belongs to the NKD family.</text>
</comment>
<dbReference type="GO" id="GO:0005886">
    <property type="term" value="C:plasma membrane"/>
    <property type="evidence" value="ECO:0007669"/>
    <property type="project" value="UniProtKB-SubCell"/>
</dbReference>
<dbReference type="VEuPathDB" id="VectorBase:PPAI001157"/>
<dbReference type="GO" id="GO:0046872">
    <property type="term" value="F:metal ion binding"/>
    <property type="evidence" value="ECO:0007669"/>
    <property type="project" value="UniProtKB-KW"/>
</dbReference>
<feature type="compositionally biased region" description="Polar residues" evidence="8">
    <location>
        <begin position="154"/>
        <end position="170"/>
    </location>
</feature>
<dbReference type="PANTHER" id="PTHR22611:SF9">
    <property type="entry name" value="PROTEIN NAKED CUTICLE"/>
    <property type="match status" value="1"/>
</dbReference>
<proteinExistence type="inferred from homology"/>
<evidence type="ECO:0000256" key="8">
    <source>
        <dbReference type="SAM" id="MobiDB-lite"/>
    </source>
</evidence>
<comment type="function">
    <text evidence="7">Cell autonomous antagonist of the canonical Wnt signaling pathway.</text>
</comment>
<evidence type="ECO:0000313" key="9">
    <source>
        <dbReference type="EnsemblMetazoa" id="PPAI001157-PA"/>
    </source>
</evidence>
<accession>A0A1B0D1D4</accession>
<keyword evidence="10" id="KW-1185">Reference proteome</keyword>
<dbReference type="AlphaFoldDB" id="A0A1B0D1D4"/>
<keyword evidence="5" id="KW-0479">Metal-binding</keyword>
<protein>
    <recommendedName>
        <fullName evidence="7">Protein naked cuticle homolog</fullName>
    </recommendedName>
</protein>
<name>A0A1B0D1D4_PHLPP</name>
<dbReference type="Gene3D" id="1.10.238.10">
    <property type="entry name" value="EF-hand"/>
    <property type="match status" value="2"/>
</dbReference>
<dbReference type="GO" id="GO:0090090">
    <property type="term" value="P:negative regulation of canonical Wnt signaling pathway"/>
    <property type="evidence" value="ECO:0007669"/>
    <property type="project" value="UniProtKB-ARBA"/>
</dbReference>
<dbReference type="InterPro" id="IPR040140">
    <property type="entry name" value="Nkd-like"/>
</dbReference>
<keyword evidence="3" id="KW-0963">Cytoplasm</keyword>
<evidence type="ECO:0000256" key="6">
    <source>
        <dbReference type="ARBA" id="ARBA00023136"/>
    </source>
</evidence>
<organism evidence="9 10">
    <name type="scientific">Phlebotomus papatasi</name>
    <name type="common">Sandfly</name>
    <dbReference type="NCBI Taxonomy" id="29031"/>
    <lineage>
        <taxon>Eukaryota</taxon>
        <taxon>Metazoa</taxon>
        <taxon>Ecdysozoa</taxon>
        <taxon>Arthropoda</taxon>
        <taxon>Hexapoda</taxon>
        <taxon>Insecta</taxon>
        <taxon>Pterygota</taxon>
        <taxon>Neoptera</taxon>
        <taxon>Endopterygota</taxon>
        <taxon>Diptera</taxon>
        <taxon>Nematocera</taxon>
        <taxon>Psychodoidea</taxon>
        <taxon>Psychodidae</taxon>
        <taxon>Phlebotomus</taxon>
        <taxon>Phlebotomus</taxon>
    </lineage>
</organism>
<dbReference type="VEuPathDB" id="VectorBase:PPAPM1_001041"/>
<evidence type="ECO:0000256" key="1">
    <source>
        <dbReference type="ARBA" id="ARBA00007081"/>
    </source>
</evidence>
<evidence type="ECO:0000313" key="10">
    <source>
        <dbReference type="Proteomes" id="UP000092462"/>
    </source>
</evidence>
<evidence type="ECO:0000256" key="2">
    <source>
        <dbReference type="ARBA" id="ARBA00022475"/>
    </source>
</evidence>
<feature type="region of interest" description="Disordered" evidence="8">
    <location>
        <begin position="96"/>
        <end position="183"/>
    </location>
</feature>
<dbReference type="SUPFAM" id="SSF47473">
    <property type="entry name" value="EF-hand"/>
    <property type="match status" value="1"/>
</dbReference>
<sequence>MIDRVILFQEFHCDVSLEHQGKTPQPVQFSFTLYDLDGHGKITKDYIAGIVSTIYESLGKSIVVPHYGSKTINVRLTVSPDAKVKTPTKKAALINSRRRYRPRKLLSDDEGSDTSHDNVPIKLSPKTTNARSKSHCIHHQHHPQQQQTQKLTKETNNQPKDCSTTDSGPEQNPPKPTFEEPPHLYESINNLKWCSKANNLLQQGNNNNPSAKKSSNCLEILDNKLAENEGNNDCAGFCRECSLMERYNLESMPGEGASRVRSLSVGNENCLINREKSEEECWKSSLRRRELIEIIRESMEKNRLCFQGNRKPTIDSPRYRHRSHTMNDQCVDVGAPTRLENSPAISPDIVPTNLCGYDSFLHATICSNLNNNLQFTPTVVPTATINLAGVTPVRNNGNRMIRNRALRQHEAVRSGNPMGYMRLHASGKATNTANTPKMTNNKGVENKKLISSDSHAIKGKTKARVGRLQRSKSKEELFTCRDTTTKIEDILNAEVFLDKLKITEEVAEKYVESPRKNVVKRALKSPINQAKSPTKGLLMEYASIPVNADPAECENLLKTPVSDGDDTKIGDASTVHRYVHEHIHHHYHHFEEATSPKI</sequence>
<dbReference type="GO" id="GO:0016055">
    <property type="term" value="P:Wnt signaling pathway"/>
    <property type="evidence" value="ECO:0007669"/>
    <property type="project" value="UniProtKB-UniRule"/>
</dbReference>
<evidence type="ECO:0000256" key="4">
    <source>
        <dbReference type="ARBA" id="ARBA00022687"/>
    </source>
</evidence>
<evidence type="ECO:0000256" key="3">
    <source>
        <dbReference type="ARBA" id="ARBA00022490"/>
    </source>
</evidence>
<keyword evidence="2 7" id="KW-1003">Cell membrane</keyword>
<keyword evidence="6" id="KW-0472">Membrane</keyword>
<dbReference type="InterPro" id="IPR011992">
    <property type="entry name" value="EF-hand-dom_pair"/>
</dbReference>